<proteinExistence type="inferred from homology"/>
<comment type="similarity">
    <text evidence="1 4">Belongs to the glycosyl hydrolase 17 family.</text>
</comment>
<keyword evidence="2" id="KW-0378">Hydrolase</keyword>
<evidence type="ECO:0000256" key="2">
    <source>
        <dbReference type="ARBA" id="ARBA00022801"/>
    </source>
</evidence>
<dbReference type="PANTHER" id="PTHR32227">
    <property type="entry name" value="GLUCAN ENDO-1,3-BETA-GLUCOSIDASE BG1-RELATED-RELATED"/>
    <property type="match status" value="1"/>
</dbReference>
<dbReference type="GO" id="GO:0005975">
    <property type="term" value="P:carbohydrate metabolic process"/>
    <property type="evidence" value="ECO:0007669"/>
    <property type="project" value="InterPro"/>
</dbReference>
<evidence type="ECO:0000313" key="6">
    <source>
        <dbReference type="Proteomes" id="UP001327560"/>
    </source>
</evidence>
<dbReference type="EMBL" id="CP136898">
    <property type="protein sequence ID" value="WOL20541.1"/>
    <property type="molecule type" value="Genomic_DNA"/>
</dbReference>
<organism evidence="5 6">
    <name type="scientific">Canna indica</name>
    <name type="common">Indian-shot</name>
    <dbReference type="NCBI Taxonomy" id="4628"/>
    <lineage>
        <taxon>Eukaryota</taxon>
        <taxon>Viridiplantae</taxon>
        <taxon>Streptophyta</taxon>
        <taxon>Embryophyta</taxon>
        <taxon>Tracheophyta</taxon>
        <taxon>Spermatophyta</taxon>
        <taxon>Magnoliopsida</taxon>
        <taxon>Liliopsida</taxon>
        <taxon>Zingiberales</taxon>
        <taxon>Cannaceae</taxon>
        <taxon>Canna</taxon>
    </lineage>
</organism>
<dbReference type="InterPro" id="IPR017853">
    <property type="entry name" value="GH"/>
</dbReference>
<sequence length="213" mass="24352">MAKPSLVIKAFANTGVELMFGVPNNDLLPFSQYQRNIDNWLRSNILPYYLATMITYITVGAEITESLDIVSLLMFDAQLDSIFFALMALNFRTLKIMVTESRWPSKGAAKEIAATLIILRLTTPISFNISSMMQGLQQSLERKLMYTSFHFSMRIGSQDWNPREIGGYFILIRLVSIVLIEPVEEMWTLLRGKTLQTLMVPSVWLPRMLLMSI</sequence>
<dbReference type="AlphaFoldDB" id="A0AAQ3QPI3"/>
<keyword evidence="6" id="KW-1185">Reference proteome</keyword>
<name>A0AAQ3QPI3_9LILI</name>
<dbReference type="Proteomes" id="UP001327560">
    <property type="component" value="Chromosome 9"/>
</dbReference>
<accession>A0AAQ3QPI3</accession>
<keyword evidence="3" id="KW-0326">Glycosidase</keyword>
<evidence type="ECO:0000256" key="3">
    <source>
        <dbReference type="ARBA" id="ARBA00023295"/>
    </source>
</evidence>
<gene>
    <name evidence="5" type="ORF">Cni_G29346</name>
</gene>
<evidence type="ECO:0000256" key="1">
    <source>
        <dbReference type="ARBA" id="ARBA00008773"/>
    </source>
</evidence>
<dbReference type="InterPro" id="IPR044965">
    <property type="entry name" value="Glyco_hydro_17_plant"/>
</dbReference>
<dbReference type="InterPro" id="IPR000490">
    <property type="entry name" value="Glyco_hydro_17"/>
</dbReference>
<dbReference type="SUPFAM" id="SSF51445">
    <property type="entry name" value="(Trans)glycosidases"/>
    <property type="match status" value="1"/>
</dbReference>
<dbReference type="Gene3D" id="3.20.20.80">
    <property type="entry name" value="Glycosidases"/>
    <property type="match status" value="2"/>
</dbReference>
<dbReference type="GO" id="GO:0004553">
    <property type="term" value="F:hydrolase activity, hydrolyzing O-glycosyl compounds"/>
    <property type="evidence" value="ECO:0007669"/>
    <property type="project" value="InterPro"/>
</dbReference>
<protein>
    <submittedName>
        <fullName evidence="5">Glucan endo-1,3-beta-glucosidase 13</fullName>
    </submittedName>
</protein>
<evidence type="ECO:0000313" key="5">
    <source>
        <dbReference type="EMBL" id="WOL20541.1"/>
    </source>
</evidence>
<reference evidence="5 6" key="1">
    <citation type="submission" date="2023-10" db="EMBL/GenBank/DDBJ databases">
        <title>Chromosome-scale genome assembly provides insights into flower coloration mechanisms of Canna indica.</title>
        <authorList>
            <person name="Li C."/>
        </authorList>
    </citation>
    <scope>NUCLEOTIDE SEQUENCE [LARGE SCALE GENOMIC DNA]</scope>
    <source>
        <tissue evidence="5">Flower</tissue>
    </source>
</reference>
<dbReference type="Pfam" id="PF00332">
    <property type="entry name" value="Glyco_hydro_17"/>
    <property type="match status" value="1"/>
</dbReference>
<evidence type="ECO:0000256" key="4">
    <source>
        <dbReference type="RuleBase" id="RU004335"/>
    </source>
</evidence>